<dbReference type="GO" id="GO:0031123">
    <property type="term" value="P:RNA 3'-end processing"/>
    <property type="evidence" value="ECO:0007669"/>
    <property type="project" value="InterPro"/>
</dbReference>
<dbReference type="InterPro" id="IPR048840">
    <property type="entry name" value="PolA_pol_NTPase"/>
</dbReference>
<dbReference type="GO" id="GO:0003723">
    <property type="term" value="F:RNA binding"/>
    <property type="evidence" value="ECO:0007669"/>
    <property type="project" value="InterPro"/>
</dbReference>
<dbReference type="GO" id="GO:0005634">
    <property type="term" value="C:nucleus"/>
    <property type="evidence" value="ECO:0007669"/>
    <property type="project" value="TreeGrafter"/>
</dbReference>
<keyword evidence="7" id="KW-1185">Reference proteome</keyword>
<sequence>MQTLKEFKSFEPIEDTEKRVTVIKKLTDIGNTWIKMIIASRVSKGSNVKTEGKCVAFGFYWLGVHSSGGDIDSVLIAPSSKIKKLNAAGNAFVLLMTMECDGVEVDLLIACMDLATIPANLDLTSDSPSDQESLLMYPKVLKFTSKTQSVLFIGLEFTDVNKNLDLTTEIENFKKTVDEKAKMQVALGDVQLDISYVKRANLIKIIPAAEQKKLLWKERRIGKE</sequence>
<gene>
    <name evidence="6" type="ORF">CAEBREN_24044</name>
</gene>
<dbReference type="InterPro" id="IPR011068">
    <property type="entry name" value="NuclTrfase_I-like_C"/>
</dbReference>
<name>G0MVE2_CAEBE</name>
<dbReference type="GO" id="GO:0005524">
    <property type="term" value="F:ATP binding"/>
    <property type="evidence" value="ECO:0007669"/>
    <property type="project" value="UniProtKB-KW"/>
</dbReference>
<dbReference type="InterPro" id="IPR043519">
    <property type="entry name" value="NT_sf"/>
</dbReference>
<feature type="domain" description="Poly(A) polymerase RNA-binding" evidence="4">
    <location>
        <begin position="149"/>
        <end position="209"/>
    </location>
</feature>
<feature type="domain" description="Poly(A) polymerase nucleotidyltransferase" evidence="5">
    <location>
        <begin position="1"/>
        <end position="127"/>
    </location>
</feature>
<evidence type="ECO:0000313" key="7">
    <source>
        <dbReference type="Proteomes" id="UP000008068"/>
    </source>
</evidence>
<dbReference type="eggNOG" id="KOG2245">
    <property type="taxonomic scope" value="Eukaryota"/>
</dbReference>
<evidence type="ECO:0000256" key="1">
    <source>
        <dbReference type="ARBA" id="ARBA00022679"/>
    </source>
</evidence>
<dbReference type="HOGENOM" id="CLU_1235997_0_0_1"/>
<accession>G0MVE2</accession>
<keyword evidence="1" id="KW-0808">Transferase</keyword>
<evidence type="ECO:0000313" key="6">
    <source>
        <dbReference type="EMBL" id="EGT44896.1"/>
    </source>
</evidence>
<dbReference type="InParanoid" id="G0MVE2"/>
<protein>
    <submittedName>
        <fullName evidence="6">Uncharacterized protein</fullName>
    </submittedName>
</protein>
<dbReference type="GO" id="GO:1990817">
    <property type="term" value="F:poly(A) RNA polymerase activity"/>
    <property type="evidence" value="ECO:0007669"/>
    <property type="project" value="TreeGrafter"/>
</dbReference>
<dbReference type="EMBL" id="GL379814">
    <property type="protein sequence ID" value="EGT44896.1"/>
    <property type="molecule type" value="Genomic_DNA"/>
</dbReference>
<dbReference type="Pfam" id="PF04926">
    <property type="entry name" value="PAP_RNA-bind"/>
    <property type="match status" value="1"/>
</dbReference>
<keyword evidence="3" id="KW-0067">ATP-binding</keyword>
<evidence type="ECO:0000256" key="2">
    <source>
        <dbReference type="ARBA" id="ARBA00022741"/>
    </source>
</evidence>
<dbReference type="InterPro" id="IPR007010">
    <property type="entry name" value="PolA_pol_RNA-bd_dom"/>
</dbReference>
<dbReference type="Pfam" id="PF20750">
    <property type="entry name" value="PAP_NTPase"/>
    <property type="match status" value="1"/>
</dbReference>
<dbReference type="PANTHER" id="PTHR10682">
    <property type="entry name" value="POLY A POLYMERASE"/>
    <property type="match status" value="1"/>
</dbReference>
<dbReference type="SUPFAM" id="SSF55003">
    <property type="entry name" value="PAP/Archaeal CCA-adding enzyme, C-terminal domain"/>
    <property type="match status" value="1"/>
</dbReference>
<evidence type="ECO:0000259" key="5">
    <source>
        <dbReference type="Pfam" id="PF20750"/>
    </source>
</evidence>
<evidence type="ECO:0000256" key="3">
    <source>
        <dbReference type="ARBA" id="ARBA00022840"/>
    </source>
</evidence>
<evidence type="ECO:0000259" key="4">
    <source>
        <dbReference type="Pfam" id="PF04926"/>
    </source>
</evidence>
<dbReference type="STRING" id="135651.G0MVE2"/>
<dbReference type="PANTHER" id="PTHR10682:SF10">
    <property type="entry name" value="POLYNUCLEOTIDE ADENYLYLTRANSFERASE"/>
    <property type="match status" value="1"/>
</dbReference>
<keyword evidence="2" id="KW-0547">Nucleotide-binding</keyword>
<proteinExistence type="predicted"/>
<dbReference type="Proteomes" id="UP000008068">
    <property type="component" value="Unassembled WGS sequence"/>
</dbReference>
<dbReference type="AlphaFoldDB" id="G0MVE2"/>
<organism evidence="7">
    <name type="scientific">Caenorhabditis brenneri</name>
    <name type="common">Nematode worm</name>
    <dbReference type="NCBI Taxonomy" id="135651"/>
    <lineage>
        <taxon>Eukaryota</taxon>
        <taxon>Metazoa</taxon>
        <taxon>Ecdysozoa</taxon>
        <taxon>Nematoda</taxon>
        <taxon>Chromadorea</taxon>
        <taxon>Rhabditida</taxon>
        <taxon>Rhabditina</taxon>
        <taxon>Rhabditomorpha</taxon>
        <taxon>Rhabditoidea</taxon>
        <taxon>Rhabditidae</taxon>
        <taxon>Peloderinae</taxon>
        <taxon>Caenorhabditis</taxon>
    </lineage>
</organism>
<reference evidence="7" key="1">
    <citation type="submission" date="2011-07" db="EMBL/GenBank/DDBJ databases">
        <authorList>
            <consortium name="Caenorhabditis brenneri Sequencing and Analysis Consortium"/>
            <person name="Wilson R.K."/>
        </authorList>
    </citation>
    <scope>NUCLEOTIDE SEQUENCE [LARGE SCALE GENOMIC DNA]</scope>
    <source>
        <strain evidence="7">PB2801</strain>
    </source>
</reference>
<dbReference type="SUPFAM" id="SSF81301">
    <property type="entry name" value="Nucleotidyltransferase"/>
    <property type="match status" value="1"/>
</dbReference>
<dbReference type="Gene3D" id="3.30.460.10">
    <property type="entry name" value="Beta Polymerase, domain 2"/>
    <property type="match status" value="2"/>
</dbReference>
<dbReference type="OrthoDB" id="412748at2759"/>